<name>A0A858STF8_9RHOB</name>
<dbReference type="RefSeq" id="WP_169641183.1">
    <property type="nucleotide sequence ID" value="NZ_CP048788.1"/>
</dbReference>
<dbReference type="KEGG" id="rpon:G3256_12715"/>
<evidence type="ECO:0000259" key="5">
    <source>
        <dbReference type="PROSITE" id="PS01124"/>
    </source>
</evidence>
<organism evidence="6 7">
    <name type="scientific">Roseobacter ponti</name>
    <dbReference type="NCBI Taxonomy" id="1891787"/>
    <lineage>
        <taxon>Bacteria</taxon>
        <taxon>Pseudomonadati</taxon>
        <taxon>Pseudomonadota</taxon>
        <taxon>Alphaproteobacteria</taxon>
        <taxon>Rhodobacterales</taxon>
        <taxon>Roseobacteraceae</taxon>
        <taxon>Roseobacter</taxon>
    </lineage>
</organism>
<dbReference type="GO" id="GO:0003700">
    <property type="term" value="F:DNA-binding transcription factor activity"/>
    <property type="evidence" value="ECO:0007669"/>
    <property type="project" value="InterPro"/>
</dbReference>
<evidence type="ECO:0000256" key="4">
    <source>
        <dbReference type="SAM" id="MobiDB-lite"/>
    </source>
</evidence>
<dbReference type="EMBL" id="CP048788">
    <property type="protein sequence ID" value="QJF51965.1"/>
    <property type="molecule type" value="Genomic_DNA"/>
</dbReference>
<protein>
    <submittedName>
        <fullName evidence="6">AraC family transcriptional regulator</fullName>
    </submittedName>
</protein>
<feature type="region of interest" description="Disordered" evidence="4">
    <location>
        <begin position="1"/>
        <end position="21"/>
    </location>
</feature>
<proteinExistence type="predicted"/>
<dbReference type="InterPro" id="IPR018062">
    <property type="entry name" value="HTH_AraC-typ_CS"/>
</dbReference>
<dbReference type="Proteomes" id="UP000503308">
    <property type="component" value="Chromosome"/>
</dbReference>
<keyword evidence="3" id="KW-0804">Transcription</keyword>
<evidence type="ECO:0000313" key="6">
    <source>
        <dbReference type="EMBL" id="QJF51965.1"/>
    </source>
</evidence>
<evidence type="ECO:0000256" key="2">
    <source>
        <dbReference type="ARBA" id="ARBA00023125"/>
    </source>
</evidence>
<evidence type="ECO:0000256" key="3">
    <source>
        <dbReference type="ARBA" id="ARBA00023163"/>
    </source>
</evidence>
<dbReference type="PANTHER" id="PTHR46796:SF12">
    <property type="entry name" value="HTH-TYPE DNA-BINDING TRANSCRIPTIONAL ACTIVATOR EUTR"/>
    <property type="match status" value="1"/>
</dbReference>
<dbReference type="PANTHER" id="PTHR46796">
    <property type="entry name" value="HTH-TYPE TRANSCRIPTIONAL ACTIVATOR RHAS-RELATED"/>
    <property type="match status" value="1"/>
</dbReference>
<keyword evidence="7" id="KW-1185">Reference proteome</keyword>
<dbReference type="InterPro" id="IPR050204">
    <property type="entry name" value="AraC_XylS_family_regulators"/>
</dbReference>
<keyword evidence="2" id="KW-0238">DNA-binding</keyword>
<evidence type="ECO:0000313" key="7">
    <source>
        <dbReference type="Proteomes" id="UP000503308"/>
    </source>
</evidence>
<feature type="domain" description="HTH araC/xylS-type" evidence="5">
    <location>
        <begin position="223"/>
        <end position="327"/>
    </location>
</feature>
<keyword evidence="1" id="KW-0805">Transcription regulation</keyword>
<dbReference type="Gene3D" id="1.10.10.60">
    <property type="entry name" value="Homeodomain-like"/>
    <property type="match status" value="1"/>
</dbReference>
<dbReference type="AlphaFoldDB" id="A0A858STF8"/>
<accession>A0A858STF8</accession>
<evidence type="ECO:0000256" key="1">
    <source>
        <dbReference type="ARBA" id="ARBA00023015"/>
    </source>
</evidence>
<dbReference type="PROSITE" id="PS00041">
    <property type="entry name" value="HTH_ARAC_FAMILY_1"/>
    <property type="match status" value="1"/>
</dbReference>
<reference evidence="6 7" key="1">
    <citation type="submission" date="2020-02" db="EMBL/GenBank/DDBJ databases">
        <title>Genome sequence of Roseobacter ponti.</title>
        <authorList>
            <person name="Hollensteiner J."/>
            <person name="Schneider D."/>
            <person name="Poehlein A."/>
            <person name="Daniel R."/>
        </authorList>
    </citation>
    <scope>NUCLEOTIDE SEQUENCE [LARGE SCALE GENOMIC DNA]</scope>
    <source>
        <strain evidence="6 7">DSM 106830</strain>
    </source>
</reference>
<dbReference type="PROSITE" id="PS01124">
    <property type="entry name" value="HTH_ARAC_FAMILY_2"/>
    <property type="match status" value="1"/>
</dbReference>
<dbReference type="SMART" id="SM00342">
    <property type="entry name" value="HTH_ARAC"/>
    <property type="match status" value="1"/>
</dbReference>
<sequence length="333" mass="35799">MSSSLPVNRPQETENFGAAPGWRSAVSHADHARSVAVRDSAMVQLGRGSANCDSIRAMGADCSIVRLKSAPRMSGYLVPDPAWAVITMPLGWSGDYVLNGRPVRPGDVNVVTSANGYASTGQDRNILGVGLRAERLRRTIATHLGKPGDEVSPGDCVLELGEAAGARFAQGILSILNATVQAAPGYAVVSSIDEDLLFEHIARTLCLSLPSKHAWDYSASGDLSIVRSAREMITASREVPTLADLCARLNIGQTRLNACFRSVHGMPPARFIRRLQLSRVHKKLTDAQAPPRSVKCVALAHGFTHGGRFAAEYRSVFGELPSETCQKLKKRFT</sequence>
<dbReference type="GO" id="GO:0043565">
    <property type="term" value="F:sequence-specific DNA binding"/>
    <property type="evidence" value="ECO:0007669"/>
    <property type="project" value="InterPro"/>
</dbReference>
<dbReference type="Pfam" id="PF12833">
    <property type="entry name" value="HTH_18"/>
    <property type="match status" value="1"/>
</dbReference>
<dbReference type="InterPro" id="IPR018060">
    <property type="entry name" value="HTH_AraC"/>
</dbReference>
<gene>
    <name evidence="6" type="ORF">G3256_12715</name>
</gene>